<protein>
    <recommendedName>
        <fullName evidence="3">Phage Mu protein F like protein</fullName>
    </recommendedName>
</protein>
<reference evidence="2" key="1">
    <citation type="journal article" date="2019" name="Int. J. Syst. Evol. Microbiol.">
        <title>The Global Catalogue of Microorganisms (GCM) 10K type strain sequencing project: providing services to taxonomists for standard genome sequencing and annotation.</title>
        <authorList>
            <consortium name="The Broad Institute Genomics Platform"/>
            <consortium name="The Broad Institute Genome Sequencing Center for Infectious Disease"/>
            <person name="Wu L."/>
            <person name="Ma J."/>
        </authorList>
    </citation>
    <scope>NUCLEOTIDE SEQUENCE [LARGE SCALE GENOMIC DNA]</scope>
    <source>
        <strain evidence="2">CGMCC 4.7020</strain>
    </source>
</reference>
<organism evidence="1 2">
    <name type="scientific">Streptomyces kaempferi</name>
    <dbReference type="NCBI Taxonomy" id="333725"/>
    <lineage>
        <taxon>Bacteria</taxon>
        <taxon>Bacillati</taxon>
        <taxon>Actinomycetota</taxon>
        <taxon>Actinomycetes</taxon>
        <taxon>Kitasatosporales</taxon>
        <taxon>Streptomycetaceae</taxon>
        <taxon>Streptomyces</taxon>
    </lineage>
</organism>
<evidence type="ECO:0000313" key="1">
    <source>
        <dbReference type="EMBL" id="MFD1309743.1"/>
    </source>
</evidence>
<evidence type="ECO:0000313" key="2">
    <source>
        <dbReference type="Proteomes" id="UP001597058"/>
    </source>
</evidence>
<dbReference type="EMBL" id="JBHTMM010000041">
    <property type="protein sequence ID" value="MFD1309743.1"/>
    <property type="molecule type" value="Genomic_DNA"/>
</dbReference>
<dbReference type="Proteomes" id="UP001597058">
    <property type="component" value="Unassembled WGS sequence"/>
</dbReference>
<evidence type="ECO:0008006" key="3">
    <source>
        <dbReference type="Google" id="ProtNLM"/>
    </source>
</evidence>
<name>A0ABW3XJW3_9ACTN</name>
<keyword evidence="2" id="KW-1185">Reference proteome</keyword>
<accession>A0ABW3XJW3</accession>
<gene>
    <name evidence="1" type="ORF">ACFQ5X_28275</name>
</gene>
<comment type="caution">
    <text evidence="1">The sequence shown here is derived from an EMBL/GenBank/DDBJ whole genome shotgun (WGS) entry which is preliminary data.</text>
</comment>
<proteinExistence type="predicted"/>
<dbReference type="RefSeq" id="WP_381329107.1">
    <property type="nucleotide sequence ID" value="NZ_JBHTMM010000041.1"/>
</dbReference>
<sequence>MPYSSERLIDLVQGEHTSAVIDLENHTTVRALAGSDRGFEDLIRATLAAWTRAFGGPNHEALSGDLLRRILNAAQATVRRLLDGIADRAPGALADRLGPALALGVTQGVEFVRAASGRRRREPHVPTVSRVLRDEARRIRDLVVERRDRALFLLHPDRVTRWSHLLAGLGAARSALPAVRAHVAWVINTAVHQGLDEVVRATAPLRVWVSEADACTACLAYTGRVVKVDEPFPGGLSWDPRQRRTNAPAIEGPPKHPSCRCRVVPWDNAWRADGVPFPEALRREAERSIGYGAARPSESRAVRIRAARELLRTVDDLLPAVEATARTAVRNGRFPAAA</sequence>